<dbReference type="SUPFAM" id="SSF55811">
    <property type="entry name" value="Nudix"/>
    <property type="match status" value="1"/>
</dbReference>
<comment type="cofactor">
    <cofactor evidence="1">
        <name>Mn(2+)</name>
        <dbReference type="ChEBI" id="CHEBI:29035"/>
    </cofactor>
</comment>
<reference evidence="8 9" key="1">
    <citation type="submission" date="2020-09" db="EMBL/GenBank/DDBJ databases">
        <title>Eikenella S3660 sp. nov., isolated from a throat swab.</title>
        <authorList>
            <person name="Buhl M."/>
        </authorList>
    </citation>
    <scope>NUCLEOTIDE SEQUENCE [LARGE SCALE GENOMIC DNA]</scope>
    <source>
        <strain evidence="8 9">S3360</strain>
    </source>
</reference>
<comment type="caution">
    <text evidence="8">The sequence shown here is derived from an EMBL/GenBank/DDBJ whole genome shotgun (WGS) entry which is preliminary data.</text>
</comment>
<dbReference type="InterPro" id="IPR045121">
    <property type="entry name" value="CoAse"/>
</dbReference>
<dbReference type="InterPro" id="IPR000086">
    <property type="entry name" value="NUDIX_hydrolase_dom"/>
</dbReference>
<keyword evidence="3" id="KW-0479">Metal-binding</keyword>
<keyword evidence="9" id="KW-1185">Reference proteome</keyword>
<proteinExistence type="predicted"/>
<dbReference type="PANTHER" id="PTHR12992:SF11">
    <property type="entry name" value="MITOCHONDRIAL COENZYME A DIPHOSPHATASE NUDT8"/>
    <property type="match status" value="1"/>
</dbReference>
<dbReference type="InterPro" id="IPR015797">
    <property type="entry name" value="NUDIX_hydrolase-like_dom_sf"/>
</dbReference>
<feature type="domain" description="Nudix hydrolase" evidence="7">
    <location>
        <begin position="34"/>
        <end position="167"/>
    </location>
</feature>
<dbReference type="CDD" id="cd03426">
    <property type="entry name" value="NUDIX_CoAse_Nudt7"/>
    <property type="match status" value="1"/>
</dbReference>
<evidence type="ECO:0000256" key="1">
    <source>
        <dbReference type="ARBA" id="ARBA00001936"/>
    </source>
</evidence>
<evidence type="ECO:0000256" key="3">
    <source>
        <dbReference type="ARBA" id="ARBA00022723"/>
    </source>
</evidence>
<keyword evidence="6" id="KW-0464">Manganese</keyword>
<evidence type="ECO:0000259" key="7">
    <source>
        <dbReference type="PROSITE" id="PS51462"/>
    </source>
</evidence>
<dbReference type="Proteomes" id="UP000768471">
    <property type="component" value="Unassembled WGS sequence"/>
</dbReference>
<evidence type="ECO:0000313" key="9">
    <source>
        <dbReference type="Proteomes" id="UP000768471"/>
    </source>
</evidence>
<keyword evidence="4" id="KW-0378">Hydrolase</keyword>
<evidence type="ECO:0000256" key="6">
    <source>
        <dbReference type="ARBA" id="ARBA00023211"/>
    </source>
</evidence>
<evidence type="ECO:0000256" key="5">
    <source>
        <dbReference type="ARBA" id="ARBA00022842"/>
    </source>
</evidence>
<dbReference type="RefSeq" id="WP_197902694.1">
    <property type="nucleotide sequence ID" value="NZ_JACSGR010000002.1"/>
</dbReference>
<evidence type="ECO:0000256" key="2">
    <source>
        <dbReference type="ARBA" id="ARBA00001946"/>
    </source>
</evidence>
<sequence length="202" mass="22235">MPFHPAPFLNFAATAPEPESFRQRRLIWQPLRTHFTPAAVLVGFVPSDQGSGILLTLRSSNLRDHGNQISFPGGQIDPADTGHTAAALRETQEELGIPPGIWQIHGSLPPSYLPSGYQVTPVLATARRQPACRPNPQEVAEAFIVPSSLALNPASYRLETYQHQGLSAAMPVLQYHHRLIWGATAAILYRLAHIHADYRQIS</sequence>
<dbReference type="Pfam" id="PF00293">
    <property type="entry name" value="NUDIX"/>
    <property type="match status" value="1"/>
</dbReference>
<gene>
    <name evidence="8" type="ORF">H9Q10_03800</name>
</gene>
<keyword evidence="5" id="KW-0460">Magnesium</keyword>
<accession>A0ABS0N942</accession>
<protein>
    <submittedName>
        <fullName evidence="8">CoA pyrophosphatase</fullName>
    </submittedName>
</protein>
<dbReference type="EMBL" id="JACSGR010000002">
    <property type="protein sequence ID" value="MBH5328790.1"/>
    <property type="molecule type" value="Genomic_DNA"/>
</dbReference>
<organism evidence="8 9">
    <name type="scientific">Eikenella glucosivorans</name>
    <dbReference type="NCBI Taxonomy" id="2766967"/>
    <lineage>
        <taxon>Bacteria</taxon>
        <taxon>Pseudomonadati</taxon>
        <taxon>Pseudomonadota</taxon>
        <taxon>Betaproteobacteria</taxon>
        <taxon>Neisseriales</taxon>
        <taxon>Neisseriaceae</taxon>
        <taxon>Eikenella</taxon>
    </lineage>
</organism>
<dbReference type="PROSITE" id="PS51462">
    <property type="entry name" value="NUDIX"/>
    <property type="match status" value="1"/>
</dbReference>
<dbReference type="PANTHER" id="PTHR12992">
    <property type="entry name" value="NUDIX HYDROLASE"/>
    <property type="match status" value="1"/>
</dbReference>
<name>A0ABS0N942_9NEIS</name>
<evidence type="ECO:0000313" key="8">
    <source>
        <dbReference type="EMBL" id="MBH5328790.1"/>
    </source>
</evidence>
<evidence type="ECO:0000256" key="4">
    <source>
        <dbReference type="ARBA" id="ARBA00022801"/>
    </source>
</evidence>
<dbReference type="Gene3D" id="3.90.79.10">
    <property type="entry name" value="Nucleoside Triphosphate Pyrophosphohydrolase"/>
    <property type="match status" value="1"/>
</dbReference>
<comment type="cofactor">
    <cofactor evidence="2">
        <name>Mg(2+)</name>
        <dbReference type="ChEBI" id="CHEBI:18420"/>
    </cofactor>
</comment>